<dbReference type="CDD" id="cd05260">
    <property type="entry name" value="GDP_MD_SDR_e"/>
    <property type="match status" value="1"/>
</dbReference>
<evidence type="ECO:0000313" key="9">
    <source>
        <dbReference type="EMBL" id="QDT36375.1"/>
    </source>
</evidence>
<gene>
    <name evidence="9" type="primary">gmd_1</name>
    <name evidence="7" type="synonym">gmd</name>
    <name evidence="9" type="ORF">Pan189_07310</name>
</gene>
<dbReference type="SUPFAM" id="SSF51735">
    <property type="entry name" value="NAD(P)-binding Rossmann-fold domains"/>
    <property type="match status" value="1"/>
</dbReference>
<keyword evidence="5 7" id="KW-0456">Lyase</keyword>
<reference evidence="9 10" key="1">
    <citation type="submission" date="2019-02" db="EMBL/GenBank/DDBJ databases">
        <title>Deep-cultivation of Planctomycetes and their phenomic and genomic characterization uncovers novel biology.</title>
        <authorList>
            <person name="Wiegand S."/>
            <person name="Jogler M."/>
            <person name="Boedeker C."/>
            <person name="Pinto D."/>
            <person name="Vollmers J."/>
            <person name="Rivas-Marin E."/>
            <person name="Kohn T."/>
            <person name="Peeters S.H."/>
            <person name="Heuer A."/>
            <person name="Rast P."/>
            <person name="Oberbeckmann S."/>
            <person name="Bunk B."/>
            <person name="Jeske O."/>
            <person name="Meyerdierks A."/>
            <person name="Storesund J.E."/>
            <person name="Kallscheuer N."/>
            <person name="Luecker S."/>
            <person name="Lage O.M."/>
            <person name="Pohl T."/>
            <person name="Merkel B.J."/>
            <person name="Hornburger P."/>
            <person name="Mueller R.-W."/>
            <person name="Bruemmer F."/>
            <person name="Labrenz M."/>
            <person name="Spormann A.M."/>
            <person name="Op den Camp H."/>
            <person name="Overmann J."/>
            <person name="Amann R."/>
            <person name="Jetten M.S.M."/>
            <person name="Mascher T."/>
            <person name="Medema M.H."/>
            <person name="Devos D.P."/>
            <person name="Kaster A.-K."/>
            <person name="Ovreas L."/>
            <person name="Rohde M."/>
            <person name="Galperin M.Y."/>
            <person name="Jogler C."/>
        </authorList>
    </citation>
    <scope>NUCLEOTIDE SEQUENCE [LARGE SCALE GENOMIC DNA]</scope>
    <source>
        <strain evidence="9 10">Pan189</strain>
    </source>
</reference>
<dbReference type="InterPro" id="IPR006368">
    <property type="entry name" value="GDP_Man_deHydtase"/>
</dbReference>
<dbReference type="AlphaFoldDB" id="A0A517QXJ6"/>
<comment type="caution">
    <text evidence="7">Lacks conserved residue(s) required for the propagation of feature annotation.</text>
</comment>
<dbReference type="GO" id="GO:0008446">
    <property type="term" value="F:GDP-mannose 4,6-dehydratase activity"/>
    <property type="evidence" value="ECO:0007669"/>
    <property type="project" value="UniProtKB-UniRule"/>
</dbReference>
<comment type="cofactor">
    <cofactor evidence="2 7">
        <name>NADP(+)</name>
        <dbReference type="ChEBI" id="CHEBI:58349"/>
    </cofactor>
</comment>
<comment type="catalytic activity">
    <reaction evidence="1 7">
        <text>GDP-alpha-D-mannose = GDP-4-dehydro-alpha-D-rhamnose + H2O</text>
        <dbReference type="Rhea" id="RHEA:23820"/>
        <dbReference type="ChEBI" id="CHEBI:15377"/>
        <dbReference type="ChEBI" id="CHEBI:57527"/>
        <dbReference type="ChEBI" id="CHEBI:57964"/>
        <dbReference type="EC" id="4.2.1.47"/>
    </reaction>
</comment>
<dbReference type="EC" id="4.2.1.47" evidence="4 7"/>
<evidence type="ECO:0000256" key="7">
    <source>
        <dbReference type="HAMAP-Rule" id="MF_00955"/>
    </source>
</evidence>
<dbReference type="RefSeq" id="WP_145362585.1">
    <property type="nucleotide sequence ID" value="NZ_CP036268.1"/>
</dbReference>
<evidence type="ECO:0000256" key="5">
    <source>
        <dbReference type="ARBA" id="ARBA00023239"/>
    </source>
</evidence>
<dbReference type="Gene3D" id="3.40.50.720">
    <property type="entry name" value="NAD(P)-binding Rossmann-like Domain"/>
    <property type="match status" value="1"/>
</dbReference>
<dbReference type="NCBIfam" id="TIGR01472">
    <property type="entry name" value="gmd"/>
    <property type="match status" value="1"/>
</dbReference>
<evidence type="ECO:0000256" key="6">
    <source>
        <dbReference type="ARBA" id="ARBA00059383"/>
    </source>
</evidence>
<dbReference type="InterPro" id="IPR036291">
    <property type="entry name" value="NAD(P)-bd_dom_sf"/>
</dbReference>
<dbReference type="EMBL" id="CP036268">
    <property type="protein sequence ID" value="QDT36375.1"/>
    <property type="molecule type" value="Genomic_DNA"/>
</dbReference>
<dbReference type="InterPro" id="IPR016040">
    <property type="entry name" value="NAD(P)-bd_dom"/>
</dbReference>
<name>A0A517QXJ6_9PLAN</name>
<feature type="domain" description="NAD(P)-binding" evidence="8">
    <location>
        <begin position="9"/>
        <end position="324"/>
    </location>
</feature>
<dbReference type="FunFam" id="3.40.50.720:FF:000924">
    <property type="entry name" value="GDP-mannose 4,6 dehydratase"/>
    <property type="match status" value="1"/>
</dbReference>
<dbReference type="Gene3D" id="3.90.25.10">
    <property type="entry name" value="UDP-galactose 4-epimerase, domain 1"/>
    <property type="match status" value="1"/>
</dbReference>
<comment type="function">
    <text evidence="6 7">Catalyzes the conversion of GDP-D-mannose to GDP-4-dehydro-6-deoxy-D-mannose.</text>
</comment>
<protein>
    <recommendedName>
        <fullName evidence="4 7">GDP-mannose 4,6-dehydratase</fullName>
        <ecNumber evidence="4 7">4.2.1.47</ecNumber>
    </recommendedName>
    <alternativeName>
        <fullName evidence="7">GDP-D-mannose dehydratase</fullName>
    </alternativeName>
</protein>
<dbReference type="Pfam" id="PF16363">
    <property type="entry name" value="GDP_Man_Dehyd"/>
    <property type="match status" value="1"/>
</dbReference>
<dbReference type="HAMAP" id="MF_00955">
    <property type="entry name" value="GDP_Man_dehydratase"/>
    <property type="match status" value="1"/>
</dbReference>
<dbReference type="KEGG" id="svp:Pan189_07310"/>
<dbReference type="OrthoDB" id="9779041at2"/>
<accession>A0A517QXJ6</accession>
<evidence type="ECO:0000256" key="1">
    <source>
        <dbReference type="ARBA" id="ARBA00000188"/>
    </source>
</evidence>
<dbReference type="PANTHER" id="PTHR43715">
    <property type="entry name" value="GDP-MANNOSE 4,6-DEHYDRATASE"/>
    <property type="match status" value="1"/>
</dbReference>
<dbReference type="PANTHER" id="PTHR43715:SF1">
    <property type="entry name" value="GDP-MANNOSE 4,6 DEHYDRATASE"/>
    <property type="match status" value="1"/>
</dbReference>
<organism evidence="9 10">
    <name type="scientific">Stratiformator vulcanicus</name>
    <dbReference type="NCBI Taxonomy" id="2527980"/>
    <lineage>
        <taxon>Bacteria</taxon>
        <taxon>Pseudomonadati</taxon>
        <taxon>Planctomycetota</taxon>
        <taxon>Planctomycetia</taxon>
        <taxon>Planctomycetales</taxon>
        <taxon>Planctomycetaceae</taxon>
        <taxon>Stratiformator</taxon>
    </lineage>
</organism>
<feature type="binding site" evidence="7">
    <location>
        <position position="133"/>
    </location>
    <ligand>
        <name>NADP(+)</name>
        <dbReference type="ChEBI" id="CHEBI:58349"/>
    </ligand>
</feature>
<proteinExistence type="inferred from homology"/>
<evidence type="ECO:0000313" key="10">
    <source>
        <dbReference type="Proteomes" id="UP000317318"/>
    </source>
</evidence>
<comment type="similarity">
    <text evidence="3 7">Belongs to the NAD(P)-dependent epimerase/dehydratase family. GDP-mannose 4,6-dehydratase subfamily.</text>
</comment>
<keyword evidence="7" id="KW-0521">NADP</keyword>
<evidence type="ECO:0000256" key="4">
    <source>
        <dbReference type="ARBA" id="ARBA00011989"/>
    </source>
</evidence>
<dbReference type="GO" id="GO:0042351">
    <property type="term" value="P:'de novo' GDP-L-fucose biosynthetic process"/>
    <property type="evidence" value="ECO:0007669"/>
    <property type="project" value="TreeGrafter"/>
</dbReference>
<evidence type="ECO:0000259" key="8">
    <source>
        <dbReference type="Pfam" id="PF16363"/>
    </source>
</evidence>
<evidence type="ECO:0000256" key="2">
    <source>
        <dbReference type="ARBA" id="ARBA00001937"/>
    </source>
</evidence>
<dbReference type="GO" id="GO:0070401">
    <property type="term" value="F:NADP+ binding"/>
    <property type="evidence" value="ECO:0007669"/>
    <property type="project" value="UniProtKB-UniRule"/>
</dbReference>
<sequence>MSETQKTAFVTGITGQDGSYLAELLLEKGYKVHGLIRRSSTFGMERISHLCKEESEDTDQVCLHYGDLTDGLCLRRIISEINPDEVYNLGAQSHVRVSFDMPLETCDVSGLGTARLLEAVRDCQEKSGREIRYYQASTSELYGKVVETPQKETTPFYPRSPYGCAKLFSHWLTINYRESYNMHASSGILFNHESPRRGETFVTRKITRAVGRIKVGLQDKLFMGNIDAMRDWGFAGDYVKAMWMMLQKDTPDDYVIATGEMHSVREFLEIAFGRVGLDYNDYVEIDPRFYRPAEVELLLGDPTKAKTQLGWELEVSFQQLVEMMTDTDVEKAERELAESKRVTSVKLKAA</sequence>
<keyword evidence="10" id="KW-1185">Reference proteome</keyword>
<dbReference type="Proteomes" id="UP000317318">
    <property type="component" value="Chromosome"/>
</dbReference>
<evidence type="ECO:0000256" key="3">
    <source>
        <dbReference type="ARBA" id="ARBA00009263"/>
    </source>
</evidence>